<keyword evidence="2 5" id="KW-0689">Ribosomal protein</keyword>
<proteinExistence type="inferred from homology"/>
<evidence type="ECO:0000256" key="2">
    <source>
        <dbReference type="ARBA" id="ARBA00022980"/>
    </source>
</evidence>
<dbReference type="GO" id="GO:0070181">
    <property type="term" value="F:small ribosomal subunit rRNA binding"/>
    <property type="evidence" value="ECO:0007669"/>
    <property type="project" value="TreeGrafter"/>
</dbReference>
<dbReference type="GO" id="GO:0003735">
    <property type="term" value="F:structural constituent of ribosome"/>
    <property type="evidence" value="ECO:0007669"/>
    <property type="project" value="InterPro"/>
</dbReference>
<dbReference type="InterPro" id="IPR001648">
    <property type="entry name" value="Ribosomal_bS18"/>
</dbReference>
<sequence length="174" mass="20000">MWNRLTLHSAVRGLIARPIVKATATAAIPLRAAPCRFQSGRGPSSPYDQPEHLSNILSAKEVHYVKRFRLADYTQNFPRGTEYSPRALDERLQYRKTPRDVLRRNPRGDRFTTQGINPLDHYKDANLLSQYVTVMGRIKPRSQTGLTNKNQRLVAKAIRRARSFGLMPITYKMH</sequence>
<dbReference type="GO" id="GO:0032543">
    <property type="term" value="P:mitochondrial translation"/>
    <property type="evidence" value="ECO:0007669"/>
    <property type="project" value="TreeGrafter"/>
</dbReference>
<dbReference type="OrthoDB" id="21463at2759"/>
<reference evidence="6" key="1">
    <citation type="submission" date="2022-07" db="EMBL/GenBank/DDBJ databases">
        <title>Phylogenomic reconstructions and comparative analyses of Kickxellomycotina fungi.</title>
        <authorList>
            <person name="Reynolds N.K."/>
            <person name="Stajich J.E."/>
            <person name="Barry K."/>
            <person name="Grigoriev I.V."/>
            <person name="Crous P."/>
            <person name="Smith M.E."/>
        </authorList>
    </citation>
    <scope>NUCLEOTIDE SEQUENCE</scope>
    <source>
        <strain evidence="6">RSA 861</strain>
    </source>
</reference>
<name>A0A9W8DKZ5_9FUNG</name>
<dbReference type="Pfam" id="PF01084">
    <property type="entry name" value="Ribosomal_S18"/>
    <property type="match status" value="1"/>
</dbReference>
<dbReference type="Gene3D" id="4.10.640.10">
    <property type="entry name" value="Ribosomal protein S18"/>
    <property type="match status" value="1"/>
</dbReference>
<accession>A0A9W8DKZ5</accession>
<comment type="caution">
    <text evidence="6">The sequence shown here is derived from an EMBL/GenBank/DDBJ whole genome shotgun (WGS) entry which is preliminary data.</text>
</comment>
<evidence type="ECO:0000256" key="4">
    <source>
        <dbReference type="ARBA" id="ARBA00035264"/>
    </source>
</evidence>
<dbReference type="InterPro" id="IPR036870">
    <property type="entry name" value="Ribosomal_bS18_sf"/>
</dbReference>
<protein>
    <recommendedName>
        <fullName evidence="4">Small ribosomal subunit protein bS18m</fullName>
    </recommendedName>
</protein>
<evidence type="ECO:0000256" key="1">
    <source>
        <dbReference type="ARBA" id="ARBA00005589"/>
    </source>
</evidence>
<evidence type="ECO:0000313" key="7">
    <source>
        <dbReference type="Proteomes" id="UP001150569"/>
    </source>
</evidence>
<dbReference type="AlphaFoldDB" id="A0A9W8DKZ5"/>
<keyword evidence="3 5" id="KW-0687">Ribonucleoprotein</keyword>
<dbReference type="PANTHER" id="PTHR13479:SF40">
    <property type="entry name" value="SMALL RIBOSOMAL SUBUNIT PROTEIN BS18M"/>
    <property type="match status" value="1"/>
</dbReference>
<keyword evidence="7" id="KW-1185">Reference proteome</keyword>
<dbReference type="GO" id="GO:0005763">
    <property type="term" value="C:mitochondrial small ribosomal subunit"/>
    <property type="evidence" value="ECO:0007669"/>
    <property type="project" value="TreeGrafter"/>
</dbReference>
<gene>
    <name evidence="6" type="ORF">IWQ60_009537</name>
</gene>
<evidence type="ECO:0000256" key="5">
    <source>
        <dbReference type="RuleBase" id="RU003910"/>
    </source>
</evidence>
<comment type="similarity">
    <text evidence="1 5">Belongs to the bacterial ribosomal protein bS18 family.</text>
</comment>
<evidence type="ECO:0000256" key="3">
    <source>
        <dbReference type="ARBA" id="ARBA00023274"/>
    </source>
</evidence>
<dbReference type="EMBL" id="JANBPT010000808">
    <property type="protein sequence ID" value="KAJ1912713.1"/>
    <property type="molecule type" value="Genomic_DNA"/>
</dbReference>
<organism evidence="6 7">
    <name type="scientific">Tieghemiomyces parasiticus</name>
    <dbReference type="NCBI Taxonomy" id="78921"/>
    <lineage>
        <taxon>Eukaryota</taxon>
        <taxon>Fungi</taxon>
        <taxon>Fungi incertae sedis</taxon>
        <taxon>Zoopagomycota</taxon>
        <taxon>Kickxellomycotina</taxon>
        <taxon>Dimargaritomycetes</taxon>
        <taxon>Dimargaritales</taxon>
        <taxon>Dimargaritaceae</taxon>
        <taxon>Tieghemiomyces</taxon>
    </lineage>
</organism>
<dbReference type="SUPFAM" id="SSF46911">
    <property type="entry name" value="Ribosomal protein S18"/>
    <property type="match status" value="1"/>
</dbReference>
<evidence type="ECO:0000313" key="6">
    <source>
        <dbReference type="EMBL" id="KAJ1912713.1"/>
    </source>
</evidence>
<dbReference type="HAMAP" id="MF_00270">
    <property type="entry name" value="Ribosomal_bS18"/>
    <property type="match status" value="1"/>
</dbReference>
<dbReference type="PANTHER" id="PTHR13479">
    <property type="entry name" value="30S RIBOSOMAL PROTEIN S18"/>
    <property type="match status" value="1"/>
</dbReference>
<dbReference type="PRINTS" id="PR00974">
    <property type="entry name" value="RIBOSOMALS18"/>
</dbReference>
<dbReference type="NCBIfam" id="TIGR00165">
    <property type="entry name" value="S18"/>
    <property type="match status" value="1"/>
</dbReference>
<dbReference type="Proteomes" id="UP001150569">
    <property type="component" value="Unassembled WGS sequence"/>
</dbReference>